<accession>A0A395HIE7</accession>
<dbReference type="AlphaFoldDB" id="A0A395HIE7"/>
<dbReference type="Gene3D" id="3.90.180.10">
    <property type="entry name" value="Medium-chain alcohol dehydrogenases, catalytic domain"/>
    <property type="match status" value="2"/>
</dbReference>
<evidence type="ECO:0000256" key="1">
    <source>
        <dbReference type="ARBA" id="ARBA00022450"/>
    </source>
</evidence>
<dbReference type="GO" id="GO:0016874">
    <property type="term" value="F:ligase activity"/>
    <property type="evidence" value="ECO:0007669"/>
    <property type="project" value="UniProtKB-KW"/>
</dbReference>
<dbReference type="SMART" id="SM00822">
    <property type="entry name" value="PKS_KR"/>
    <property type="match status" value="1"/>
</dbReference>
<evidence type="ECO:0000256" key="2">
    <source>
        <dbReference type="ARBA" id="ARBA00022553"/>
    </source>
</evidence>
<dbReference type="EMBL" id="KZ824345">
    <property type="protein sequence ID" value="RAL06945.1"/>
    <property type="molecule type" value="Genomic_DNA"/>
</dbReference>
<dbReference type="InterPro" id="IPR013968">
    <property type="entry name" value="PKS_KR"/>
</dbReference>
<evidence type="ECO:0000259" key="4">
    <source>
        <dbReference type="SMART" id="SM00822"/>
    </source>
</evidence>
<dbReference type="GeneID" id="37200833"/>
<dbReference type="GO" id="GO:0006633">
    <property type="term" value="P:fatty acid biosynthetic process"/>
    <property type="evidence" value="ECO:0007669"/>
    <property type="project" value="TreeGrafter"/>
</dbReference>
<proteinExistence type="predicted"/>
<dbReference type="OrthoDB" id="329835at2759"/>
<feature type="region of interest" description="Disordered" evidence="3">
    <location>
        <begin position="350"/>
        <end position="372"/>
    </location>
</feature>
<dbReference type="PANTHER" id="PTHR43775:SF37">
    <property type="entry name" value="SI:DKEY-61P9.11"/>
    <property type="match status" value="1"/>
</dbReference>
<gene>
    <name evidence="5" type="ORF">BO97DRAFT_419001</name>
</gene>
<feature type="compositionally biased region" description="Basic and acidic residues" evidence="3">
    <location>
        <begin position="356"/>
        <end position="372"/>
    </location>
</feature>
<keyword evidence="6" id="KW-1185">Reference proteome</keyword>
<dbReference type="InterPro" id="IPR050091">
    <property type="entry name" value="PKS_NRPS_Biosynth_Enz"/>
</dbReference>
<dbReference type="Pfam" id="PF08659">
    <property type="entry name" value="KR"/>
    <property type="match status" value="1"/>
</dbReference>
<evidence type="ECO:0000313" key="5">
    <source>
        <dbReference type="EMBL" id="RAL06945.1"/>
    </source>
</evidence>
<evidence type="ECO:0000313" key="6">
    <source>
        <dbReference type="Proteomes" id="UP000248961"/>
    </source>
</evidence>
<dbReference type="GO" id="GO:0004312">
    <property type="term" value="F:fatty acid synthase activity"/>
    <property type="evidence" value="ECO:0007669"/>
    <property type="project" value="TreeGrafter"/>
</dbReference>
<sequence>MPCVFSTAIHVPINMARVENSKEWHRSGVAAVEPQANRGANTVLIHSASGGLGQAAIQIPQHVGATRCVAKYGSMLEVGKRDILGKARLSMNEFLLNRSFIGVDMAQIVKEKPSLTYRERARYLVFFSHSAGESADDQGFFKELIAQGTNVTRIKGDVSRLEDIERIRGCSPAPISGIFQLAMVLKDSFTFEMAYADRNIAVTPDIAGTWNIHRVFKDSYLNFLVLMCLIAGIRGYPSQANSAAANSFLNGFARYRHAHGLPCSVINLVVMDEVGFVARTPFVLQRFREQSTHILTIRDLINTIHLAARNQHPAGNSGSRAHNPTHLHVGFMSTHDASRPGIRDVRLSPTRRTKLHSREAHGASEGPLREFF</sequence>
<keyword evidence="1" id="KW-0596">Phosphopantetheine</keyword>
<organism evidence="5 6">
    <name type="scientific">Aspergillus homomorphus (strain CBS 101889)</name>
    <dbReference type="NCBI Taxonomy" id="1450537"/>
    <lineage>
        <taxon>Eukaryota</taxon>
        <taxon>Fungi</taxon>
        <taxon>Dikarya</taxon>
        <taxon>Ascomycota</taxon>
        <taxon>Pezizomycotina</taxon>
        <taxon>Eurotiomycetes</taxon>
        <taxon>Eurotiomycetidae</taxon>
        <taxon>Eurotiales</taxon>
        <taxon>Aspergillaceae</taxon>
        <taxon>Aspergillus</taxon>
        <taxon>Aspergillus subgen. Circumdati</taxon>
    </lineage>
</organism>
<dbReference type="VEuPathDB" id="FungiDB:BO97DRAFT_419001"/>
<feature type="domain" description="Ketoreductase" evidence="4">
    <location>
        <begin position="102"/>
        <end position="274"/>
    </location>
</feature>
<dbReference type="RefSeq" id="XP_025546099.1">
    <property type="nucleotide sequence ID" value="XM_025696544.1"/>
</dbReference>
<protein>
    <submittedName>
        <fullName evidence="5">KR-domain-containing protein</fullName>
    </submittedName>
</protein>
<name>A0A395HIE7_ASPHC</name>
<dbReference type="InterPro" id="IPR057326">
    <property type="entry name" value="KR_dom"/>
</dbReference>
<dbReference type="SUPFAM" id="SSF51735">
    <property type="entry name" value="NAD(P)-binding Rossmann-fold domains"/>
    <property type="match status" value="2"/>
</dbReference>
<dbReference type="Proteomes" id="UP000248961">
    <property type="component" value="Unassembled WGS sequence"/>
</dbReference>
<dbReference type="Gene3D" id="3.40.50.720">
    <property type="entry name" value="NAD(P)-binding Rossmann-like Domain"/>
    <property type="match status" value="1"/>
</dbReference>
<dbReference type="InterPro" id="IPR036291">
    <property type="entry name" value="NAD(P)-bd_dom_sf"/>
</dbReference>
<reference evidence="5 6" key="1">
    <citation type="submission" date="2018-02" db="EMBL/GenBank/DDBJ databases">
        <title>The genomes of Aspergillus section Nigri reveals drivers in fungal speciation.</title>
        <authorList>
            <consortium name="DOE Joint Genome Institute"/>
            <person name="Vesth T.C."/>
            <person name="Nybo J."/>
            <person name="Theobald S."/>
            <person name="Brandl J."/>
            <person name="Frisvad J.C."/>
            <person name="Nielsen K.F."/>
            <person name="Lyhne E.K."/>
            <person name="Kogle M.E."/>
            <person name="Kuo A."/>
            <person name="Riley R."/>
            <person name="Clum A."/>
            <person name="Nolan M."/>
            <person name="Lipzen A."/>
            <person name="Salamov A."/>
            <person name="Henrissat B."/>
            <person name="Wiebenga A."/>
            <person name="De vries R.P."/>
            <person name="Grigoriev I.V."/>
            <person name="Mortensen U.H."/>
            <person name="Andersen M.R."/>
            <person name="Baker S.E."/>
        </authorList>
    </citation>
    <scope>NUCLEOTIDE SEQUENCE [LARGE SCALE GENOMIC DNA]</scope>
    <source>
        <strain evidence="5 6">CBS 101889</strain>
    </source>
</reference>
<keyword evidence="2" id="KW-0597">Phosphoprotein</keyword>
<dbReference type="GO" id="GO:0044550">
    <property type="term" value="P:secondary metabolite biosynthetic process"/>
    <property type="evidence" value="ECO:0007669"/>
    <property type="project" value="TreeGrafter"/>
</dbReference>
<dbReference type="STRING" id="1450537.A0A395HIE7"/>
<dbReference type="PANTHER" id="PTHR43775">
    <property type="entry name" value="FATTY ACID SYNTHASE"/>
    <property type="match status" value="1"/>
</dbReference>
<evidence type="ECO:0000256" key="3">
    <source>
        <dbReference type="SAM" id="MobiDB-lite"/>
    </source>
</evidence>